<name>A0ACC6SG26_9BACI</name>
<keyword evidence="2" id="KW-1185">Reference proteome</keyword>
<evidence type="ECO:0000313" key="2">
    <source>
        <dbReference type="Proteomes" id="UP001439875"/>
    </source>
</evidence>
<dbReference type="EMBL" id="JBBMEW010000027">
    <property type="protein sequence ID" value="MEQ2529055.1"/>
    <property type="molecule type" value="Genomic_DNA"/>
</dbReference>
<protein>
    <submittedName>
        <fullName evidence="1">Uncharacterized protein</fullName>
    </submittedName>
</protein>
<reference evidence="1" key="1">
    <citation type="submission" date="2024-03" db="EMBL/GenBank/DDBJ databases">
        <title>Human intestinal bacterial collection.</title>
        <authorList>
            <person name="Pauvert C."/>
            <person name="Hitch T.C.A."/>
            <person name="Clavel T."/>
        </authorList>
    </citation>
    <scope>NUCLEOTIDE SEQUENCE</scope>
    <source>
        <strain evidence="1">CLA-AA-H227</strain>
    </source>
</reference>
<dbReference type="Proteomes" id="UP001439875">
    <property type="component" value="Unassembled WGS sequence"/>
</dbReference>
<gene>
    <name evidence="1" type="ORF">WMO40_20485</name>
</gene>
<comment type="caution">
    <text evidence="1">The sequence shown here is derived from an EMBL/GenBank/DDBJ whole genome shotgun (WGS) entry which is preliminary data.</text>
</comment>
<organism evidence="1 2">
    <name type="scientific">Robertmurraya yapensis</name>
    <name type="common">ex Hitch et al 2024</name>
    <dbReference type="NCBI Taxonomy" id="3133160"/>
    <lineage>
        <taxon>Bacteria</taxon>
        <taxon>Bacillati</taxon>
        <taxon>Bacillota</taxon>
        <taxon>Bacilli</taxon>
        <taxon>Bacillales</taxon>
        <taxon>Bacillaceae</taxon>
        <taxon>Robertmurraya</taxon>
    </lineage>
</organism>
<evidence type="ECO:0000313" key="1">
    <source>
        <dbReference type="EMBL" id="MEQ2529055.1"/>
    </source>
</evidence>
<proteinExistence type="predicted"/>
<sequence length="168" mass="20109">MPVSRKKLAVITLGKKNSGKSNTWYKLFNKSKMYTRKRLRPLFFNSIEYTQVFLLNGSMEERNREIENELIDCDILLCSVQYSQKGKKTIEYLHNQGFQLCVYWLNPGCSDRQKYDDELKIIDMVQSYSDSVVKVYKAIRDDNDTKFRSEDINRYIYNWAKQYQLIYT</sequence>
<accession>A0ACC6SG26</accession>